<protein>
    <submittedName>
        <fullName evidence="1">Uncharacterized protein</fullName>
    </submittedName>
</protein>
<keyword evidence="2" id="KW-1185">Reference proteome</keyword>
<dbReference type="EMBL" id="LXQA010456278">
    <property type="protein sequence ID" value="MCI53007.1"/>
    <property type="molecule type" value="Genomic_DNA"/>
</dbReference>
<evidence type="ECO:0000313" key="2">
    <source>
        <dbReference type="Proteomes" id="UP000265520"/>
    </source>
</evidence>
<dbReference type="AlphaFoldDB" id="A0A392SX58"/>
<organism evidence="1 2">
    <name type="scientific">Trifolium medium</name>
    <dbReference type="NCBI Taxonomy" id="97028"/>
    <lineage>
        <taxon>Eukaryota</taxon>
        <taxon>Viridiplantae</taxon>
        <taxon>Streptophyta</taxon>
        <taxon>Embryophyta</taxon>
        <taxon>Tracheophyta</taxon>
        <taxon>Spermatophyta</taxon>
        <taxon>Magnoliopsida</taxon>
        <taxon>eudicotyledons</taxon>
        <taxon>Gunneridae</taxon>
        <taxon>Pentapetalae</taxon>
        <taxon>rosids</taxon>
        <taxon>fabids</taxon>
        <taxon>Fabales</taxon>
        <taxon>Fabaceae</taxon>
        <taxon>Papilionoideae</taxon>
        <taxon>50 kb inversion clade</taxon>
        <taxon>NPAAA clade</taxon>
        <taxon>Hologalegina</taxon>
        <taxon>IRL clade</taxon>
        <taxon>Trifolieae</taxon>
        <taxon>Trifolium</taxon>
    </lineage>
</organism>
<accession>A0A392SX58</accession>
<name>A0A392SX58_9FABA</name>
<dbReference type="Proteomes" id="UP000265520">
    <property type="component" value="Unassembled WGS sequence"/>
</dbReference>
<reference evidence="1 2" key="1">
    <citation type="journal article" date="2018" name="Front. Plant Sci.">
        <title>Red Clover (Trifolium pratense) and Zigzag Clover (T. medium) - A Picture of Genomic Similarities and Differences.</title>
        <authorList>
            <person name="Dluhosova J."/>
            <person name="Istvanek J."/>
            <person name="Nedelnik J."/>
            <person name="Repkova J."/>
        </authorList>
    </citation>
    <scope>NUCLEOTIDE SEQUENCE [LARGE SCALE GENOMIC DNA]</scope>
    <source>
        <strain evidence="2">cv. 10/8</strain>
        <tissue evidence="1">Leaf</tissue>
    </source>
</reference>
<sequence>VLPSCFHRLDTNTTVSDIFSRKVPHMEPFRY</sequence>
<evidence type="ECO:0000313" key="1">
    <source>
        <dbReference type="EMBL" id="MCI53007.1"/>
    </source>
</evidence>
<feature type="non-terminal residue" evidence="1">
    <location>
        <position position="1"/>
    </location>
</feature>
<proteinExistence type="predicted"/>
<comment type="caution">
    <text evidence="1">The sequence shown here is derived from an EMBL/GenBank/DDBJ whole genome shotgun (WGS) entry which is preliminary data.</text>
</comment>